<evidence type="ECO:0000256" key="4">
    <source>
        <dbReference type="SAM" id="Phobius"/>
    </source>
</evidence>
<evidence type="ECO:0000256" key="2">
    <source>
        <dbReference type="SAM" id="Coils"/>
    </source>
</evidence>
<evidence type="ECO:0000256" key="1">
    <source>
        <dbReference type="ARBA" id="ARBA00009550"/>
    </source>
</evidence>
<gene>
    <name evidence="5" type="primary">LOC112288553</name>
</gene>
<proteinExistence type="inferred from homology"/>
<protein>
    <recommendedName>
        <fullName evidence="7">Alpha-taxilin</fullName>
    </recommendedName>
</protein>
<feature type="region of interest" description="Disordered" evidence="3">
    <location>
        <begin position="60"/>
        <end position="163"/>
    </location>
</feature>
<dbReference type="PANTHER" id="PTHR16127:SF13">
    <property type="entry name" value="GH01188P"/>
    <property type="match status" value="1"/>
</dbReference>
<accession>A0A7I4A895</accession>
<feature type="compositionally biased region" description="Polar residues" evidence="3">
    <location>
        <begin position="616"/>
        <end position="638"/>
    </location>
</feature>
<keyword evidence="2" id="KW-0175">Coiled coil</keyword>
<dbReference type="InterPro" id="IPR026183">
    <property type="entry name" value="Taxilin_fam"/>
</dbReference>
<evidence type="ECO:0000256" key="3">
    <source>
        <dbReference type="SAM" id="MobiDB-lite"/>
    </source>
</evidence>
<comment type="similarity">
    <text evidence="1">Belongs to the taxilin family.</text>
</comment>
<keyword evidence="6" id="KW-1185">Reference proteome</keyword>
<feature type="region of interest" description="Disordered" evidence="3">
    <location>
        <begin position="610"/>
        <end position="638"/>
    </location>
</feature>
<dbReference type="AlphaFoldDB" id="A0A7I4A895"/>
<reference evidence="5" key="3">
    <citation type="submission" date="2020-12" db="UniProtKB">
        <authorList>
            <consortium name="EnsemblPlants"/>
        </authorList>
    </citation>
    <scope>IDENTIFICATION</scope>
</reference>
<dbReference type="FunCoup" id="A0A7I4A895">
    <property type="interactions" value="2266"/>
</dbReference>
<dbReference type="InParanoid" id="A0A7I4A895"/>
<dbReference type="Proteomes" id="UP000006727">
    <property type="component" value="Chromosome 11"/>
</dbReference>
<dbReference type="Gramene" id="Pp3c11_23150V3.5">
    <property type="protein sequence ID" value="Pp3c11_23150V3.5"/>
    <property type="gene ID" value="Pp3c11_23150"/>
</dbReference>
<feature type="coiled-coil region" evidence="2">
    <location>
        <begin position="341"/>
        <end position="403"/>
    </location>
</feature>
<keyword evidence="4" id="KW-0472">Membrane</keyword>
<feature type="region of interest" description="Disordered" evidence="3">
    <location>
        <begin position="197"/>
        <end position="280"/>
    </location>
</feature>
<feature type="compositionally biased region" description="Polar residues" evidence="3">
    <location>
        <begin position="70"/>
        <end position="83"/>
    </location>
</feature>
<sequence length="638" mass="70959">MQQVMSISVLLLDSLVFISFLSFRFFFLSVSSEYTMETPSSPPVKVETASVEEIVGHLPGAQSLPDGFSVSENFPEVTTSGVSDISERSREDASENSAAPEKIGGSLDISTGVSQGTENASLADPLEPPLGPLSSEAKVLLSSSKMSETGAGHSSEQSNREKELLALTDFPVDSTADLPASVTKSSEKVRTFPVPLSEGEVASLVESDADSQKDGLRGPLLFGVDTSTKVMTGNEAAVGGNAESGTDSDGDDSDRPSSSQTSHLSMATTRRDPNTNDEPLQDMLELKIAELEVVSTGSLKVDDEASKRAKARKRQVKEVKAMLDGTERNPDEKLRLLNTKYLQQVAENKNLAKELSTLQRKLEQANKEKDTIYGEYSKASGLRQKLESLCRELQRQNKLLFDDSRRIANEEQMKRQELSTKFHNTIKDITSKLEEQGDERLQQIKENEMLRETLKALTQQVEKRDLHFNHQLKTKELEQQLAEVKLKQQEELVAQEESKSRLYKEQIAHQLKVEQDLRAQLALYGDKFEQFQETLTKSNEVFATFKKEMEKMSKTIKKLEKENIALKKKAEKSDVTVIELLDERVTLKKQLETSKNQKDRLEGLCRSMQAERKSSAAATLPSQASLQEAMSAVEPQSQ</sequence>
<feature type="compositionally biased region" description="Polar residues" evidence="3">
    <location>
        <begin position="108"/>
        <end position="120"/>
    </location>
</feature>
<dbReference type="GO" id="GO:0019905">
    <property type="term" value="F:syntaxin binding"/>
    <property type="evidence" value="ECO:0007669"/>
    <property type="project" value="InterPro"/>
</dbReference>
<reference evidence="5 6" key="2">
    <citation type="journal article" date="2018" name="Plant J.">
        <title>The Physcomitrella patens chromosome-scale assembly reveals moss genome structure and evolution.</title>
        <authorList>
            <person name="Lang D."/>
            <person name="Ullrich K.K."/>
            <person name="Murat F."/>
            <person name="Fuchs J."/>
            <person name="Jenkins J."/>
            <person name="Haas F.B."/>
            <person name="Piednoel M."/>
            <person name="Gundlach H."/>
            <person name="Van Bel M."/>
            <person name="Meyberg R."/>
            <person name="Vives C."/>
            <person name="Morata J."/>
            <person name="Symeonidi A."/>
            <person name="Hiss M."/>
            <person name="Muchero W."/>
            <person name="Kamisugi Y."/>
            <person name="Saleh O."/>
            <person name="Blanc G."/>
            <person name="Decker E.L."/>
            <person name="van Gessel N."/>
            <person name="Grimwood J."/>
            <person name="Hayes R.D."/>
            <person name="Graham S.W."/>
            <person name="Gunter L.E."/>
            <person name="McDaniel S.F."/>
            <person name="Hoernstein S.N.W."/>
            <person name="Larsson A."/>
            <person name="Li F.W."/>
            <person name="Perroud P.F."/>
            <person name="Phillips J."/>
            <person name="Ranjan P."/>
            <person name="Rokshar D.S."/>
            <person name="Rothfels C.J."/>
            <person name="Schneider L."/>
            <person name="Shu S."/>
            <person name="Stevenson D.W."/>
            <person name="Thummler F."/>
            <person name="Tillich M."/>
            <person name="Villarreal Aguilar J.C."/>
            <person name="Widiez T."/>
            <person name="Wong G.K."/>
            <person name="Wymore A."/>
            <person name="Zhang Y."/>
            <person name="Zimmer A.D."/>
            <person name="Quatrano R.S."/>
            <person name="Mayer K.F.X."/>
            <person name="Goodstein D."/>
            <person name="Casacuberta J.M."/>
            <person name="Vandepoele K."/>
            <person name="Reski R."/>
            <person name="Cuming A.C."/>
            <person name="Tuskan G.A."/>
            <person name="Maumus F."/>
            <person name="Salse J."/>
            <person name="Schmutz J."/>
            <person name="Rensing S.A."/>
        </authorList>
    </citation>
    <scope>NUCLEOTIDE SEQUENCE [LARGE SCALE GENOMIC DNA]</scope>
    <source>
        <strain evidence="5 6">cv. Gransden 2004</strain>
    </source>
</reference>
<dbReference type="Pfam" id="PF09728">
    <property type="entry name" value="Taxilin"/>
    <property type="match status" value="1"/>
</dbReference>
<dbReference type="PANTHER" id="PTHR16127">
    <property type="entry name" value="TAXILIN"/>
    <property type="match status" value="1"/>
</dbReference>
<evidence type="ECO:0000313" key="5">
    <source>
        <dbReference type="EnsemblPlants" id="Pp3c11_23150V3.5"/>
    </source>
</evidence>
<evidence type="ECO:0008006" key="7">
    <source>
        <dbReference type="Google" id="ProtNLM"/>
    </source>
</evidence>
<feature type="transmembrane region" description="Helical" evidence="4">
    <location>
        <begin position="7"/>
        <end position="27"/>
    </location>
</feature>
<feature type="compositionally biased region" description="Polar residues" evidence="3">
    <location>
        <begin position="141"/>
        <end position="157"/>
    </location>
</feature>
<keyword evidence="4" id="KW-1133">Transmembrane helix</keyword>
<organism evidence="5 6">
    <name type="scientific">Physcomitrium patens</name>
    <name type="common">Spreading-leaved earth moss</name>
    <name type="synonym">Physcomitrella patens</name>
    <dbReference type="NCBI Taxonomy" id="3218"/>
    <lineage>
        <taxon>Eukaryota</taxon>
        <taxon>Viridiplantae</taxon>
        <taxon>Streptophyta</taxon>
        <taxon>Embryophyta</taxon>
        <taxon>Bryophyta</taxon>
        <taxon>Bryophytina</taxon>
        <taxon>Bryopsida</taxon>
        <taxon>Funariidae</taxon>
        <taxon>Funariales</taxon>
        <taxon>Funariaceae</taxon>
        <taxon>Physcomitrium</taxon>
    </lineage>
</organism>
<reference evidence="5 6" key="1">
    <citation type="journal article" date="2008" name="Science">
        <title>The Physcomitrella genome reveals evolutionary insights into the conquest of land by plants.</title>
        <authorList>
            <person name="Rensing S."/>
            <person name="Lang D."/>
            <person name="Zimmer A."/>
            <person name="Terry A."/>
            <person name="Salamov A."/>
            <person name="Shapiro H."/>
            <person name="Nishiyama T."/>
            <person name="Perroud P.-F."/>
            <person name="Lindquist E."/>
            <person name="Kamisugi Y."/>
            <person name="Tanahashi T."/>
            <person name="Sakakibara K."/>
            <person name="Fujita T."/>
            <person name="Oishi K."/>
            <person name="Shin-I T."/>
            <person name="Kuroki Y."/>
            <person name="Toyoda A."/>
            <person name="Suzuki Y."/>
            <person name="Hashimoto A."/>
            <person name="Yamaguchi K."/>
            <person name="Sugano A."/>
            <person name="Kohara Y."/>
            <person name="Fujiyama A."/>
            <person name="Anterola A."/>
            <person name="Aoki S."/>
            <person name="Ashton N."/>
            <person name="Barbazuk W.B."/>
            <person name="Barker E."/>
            <person name="Bennetzen J."/>
            <person name="Bezanilla M."/>
            <person name="Blankenship R."/>
            <person name="Cho S.H."/>
            <person name="Dutcher S."/>
            <person name="Estelle M."/>
            <person name="Fawcett J.A."/>
            <person name="Gundlach H."/>
            <person name="Hanada K."/>
            <person name="Heyl A."/>
            <person name="Hicks K.A."/>
            <person name="Hugh J."/>
            <person name="Lohr M."/>
            <person name="Mayer K."/>
            <person name="Melkozernov A."/>
            <person name="Murata T."/>
            <person name="Nelson D."/>
            <person name="Pils B."/>
            <person name="Prigge M."/>
            <person name="Reiss B."/>
            <person name="Renner T."/>
            <person name="Rombauts S."/>
            <person name="Rushton P."/>
            <person name="Sanderfoot A."/>
            <person name="Schween G."/>
            <person name="Shiu S.-H."/>
            <person name="Stueber K."/>
            <person name="Theodoulou F.L."/>
            <person name="Tu H."/>
            <person name="Van de Peer Y."/>
            <person name="Verrier P.J."/>
            <person name="Waters E."/>
            <person name="Wood A."/>
            <person name="Yang L."/>
            <person name="Cove D."/>
            <person name="Cuming A."/>
            <person name="Hasebe M."/>
            <person name="Lucas S."/>
            <person name="Mishler D.B."/>
            <person name="Reski R."/>
            <person name="Grigoriev I."/>
            <person name="Quatrano R.S."/>
            <person name="Boore J.L."/>
        </authorList>
    </citation>
    <scope>NUCLEOTIDE SEQUENCE [LARGE SCALE GENOMIC DNA]</scope>
    <source>
        <strain evidence="5 6">cv. Gransden 2004</strain>
    </source>
</reference>
<keyword evidence="4" id="KW-0812">Transmembrane</keyword>
<dbReference type="EMBL" id="ABEU02000011">
    <property type="status" value="NOT_ANNOTATED_CDS"/>
    <property type="molecule type" value="Genomic_DNA"/>
</dbReference>
<evidence type="ECO:0000313" key="6">
    <source>
        <dbReference type="Proteomes" id="UP000006727"/>
    </source>
</evidence>
<name>A0A7I4A895_PHYPA</name>
<feature type="coiled-coil region" evidence="2">
    <location>
        <begin position="440"/>
        <end position="506"/>
    </location>
</feature>
<dbReference type="EnsemblPlants" id="Pp3c11_23150V3.5">
    <property type="protein sequence ID" value="Pp3c11_23150V3.5"/>
    <property type="gene ID" value="Pp3c11_23150"/>
</dbReference>